<proteinExistence type="predicted"/>
<protein>
    <recommendedName>
        <fullName evidence="2">Tail sheath protein C-terminal domain-containing protein</fullName>
    </recommendedName>
</protein>
<dbReference type="EMBL" id="LAZR01069445">
    <property type="protein sequence ID" value="KKK47688.1"/>
    <property type="molecule type" value="Genomic_DNA"/>
</dbReference>
<organism evidence="1">
    <name type="scientific">marine sediment metagenome</name>
    <dbReference type="NCBI Taxonomy" id="412755"/>
    <lineage>
        <taxon>unclassified sequences</taxon>
        <taxon>metagenomes</taxon>
        <taxon>ecological metagenomes</taxon>
    </lineage>
</organism>
<evidence type="ECO:0000313" key="1">
    <source>
        <dbReference type="EMBL" id="KKK47688.1"/>
    </source>
</evidence>
<sequence length="286" mass="30297">GATNPVLDTALGSLGDTWYTDGTCPYLDAISLTAIKTSGDARIDPGVKRPITWFVGYTDTLANYITKLGTLNCEWITPVPIHGSSTPAFEIAAAETGDFASLQQATPGRPAKTRTIPGVLAGLTNILTYTDRDTVVKAGGSHTRNQEDGTVTIGDLVTTRTKTDGGADTTDWRFTIIIPNLQFKIYALENTFLASPFDQAIVLADGGGAGPTYTVRPSTVKTYAIALVDDWVARGLSTDRDTIVEGIIAVIDGANPGRINLLIPDVPSAGLRILAVKLEWNFAIAA</sequence>
<reference evidence="1" key="1">
    <citation type="journal article" date="2015" name="Nature">
        <title>Complex archaea that bridge the gap between prokaryotes and eukaryotes.</title>
        <authorList>
            <person name="Spang A."/>
            <person name="Saw J.H."/>
            <person name="Jorgensen S.L."/>
            <person name="Zaremba-Niedzwiedzka K."/>
            <person name="Martijn J."/>
            <person name="Lind A.E."/>
            <person name="van Eijk R."/>
            <person name="Schleper C."/>
            <person name="Guy L."/>
            <person name="Ettema T.J."/>
        </authorList>
    </citation>
    <scope>NUCLEOTIDE SEQUENCE</scope>
</reference>
<gene>
    <name evidence="1" type="ORF">LCGC14_3152640</name>
</gene>
<evidence type="ECO:0008006" key="2">
    <source>
        <dbReference type="Google" id="ProtNLM"/>
    </source>
</evidence>
<name>A0A0F8VTL2_9ZZZZ</name>
<dbReference type="AlphaFoldDB" id="A0A0F8VTL2"/>
<feature type="non-terminal residue" evidence="1">
    <location>
        <position position="1"/>
    </location>
</feature>
<accession>A0A0F8VTL2</accession>
<comment type="caution">
    <text evidence="1">The sequence shown here is derived from an EMBL/GenBank/DDBJ whole genome shotgun (WGS) entry which is preliminary data.</text>
</comment>